<comment type="caution">
    <text evidence="14">The sequence shown here is derived from an EMBL/GenBank/DDBJ whole genome shotgun (WGS) entry which is preliminary data.</text>
</comment>
<keyword evidence="7 13" id="KW-0671">Queuosine biosynthesis</keyword>
<comment type="subcellular location">
    <subcellularLocation>
        <location evidence="1 13">Cytoplasm</location>
    </subcellularLocation>
</comment>
<evidence type="ECO:0000256" key="3">
    <source>
        <dbReference type="ARBA" id="ARBA00011245"/>
    </source>
</evidence>
<dbReference type="UniPathway" id="UPA00392"/>
<dbReference type="InterPro" id="IPR042119">
    <property type="entry name" value="QueA_dom2"/>
</dbReference>
<comment type="subunit">
    <text evidence="3 13">Monomer.</text>
</comment>
<evidence type="ECO:0000313" key="15">
    <source>
        <dbReference type="Proteomes" id="UP000194798"/>
    </source>
</evidence>
<keyword evidence="6 13" id="KW-0949">S-adenosyl-L-methionine</keyword>
<sequence length="345" mass="38717">MQRSDFNFTLPDELIAQYPTEQRTASRLLYVPSPSGIALIDLQFSELPDYLTSGDLLIFNNTQVIPARLFARKKTTGGQVELLIERLLENQHALVQLKASKTPAINSELVLENGLIVRIKARQEQFFKVQFETQESLLDLLQSIGHIPLPPYIRRDDTRVDSERYQTVYASRPGAVAAPTAGLHFDQPLLQRLQAQGVAFGYVTLHVGAGTFTPLRVNDLSQHQMHSEWLQVTEEVCQQIQSTKANGGRVIAVGTTSVRALETAAATGKIQPYEGETRLFITPGYRFKSVDGLITNFHLPESTLFMLVCAFGGYDRILSAYHHAVEKRYRFFSYGDAMFIAAKHE</sequence>
<dbReference type="Gene3D" id="2.40.10.240">
    <property type="entry name" value="QueA-like"/>
    <property type="match status" value="1"/>
</dbReference>
<dbReference type="NCBIfam" id="NF001140">
    <property type="entry name" value="PRK00147.1"/>
    <property type="match status" value="1"/>
</dbReference>
<evidence type="ECO:0000256" key="2">
    <source>
        <dbReference type="ARBA" id="ARBA00004691"/>
    </source>
</evidence>
<evidence type="ECO:0000256" key="11">
    <source>
        <dbReference type="ARBA" id="ARBA00069325"/>
    </source>
</evidence>
<reference evidence="14 15" key="1">
    <citation type="submission" date="2016-12" db="EMBL/GenBank/DDBJ databases">
        <title>Thioflexothrix psekupsii D3 genome sequencing and assembly.</title>
        <authorList>
            <person name="Fomenkov A."/>
            <person name="Vincze T."/>
            <person name="Grabovich M."/>
            <person name="Anton B.P."/>
            <person name="Dubinina G."/>
            <person name="Orlova M."/>
            <person name="Belousova E."/>
            <person name="Roberts R.J."/>
        </authorList>
    </citation>
    <scope>NUCLEOTIDE SEQUENCE [LARGE SCALE GENOMIC DNA]</scope>
    <source>
        <strain evidence="14">D3</strain>
    </source>
</reference>
<evidence type="ECO:0000256" key="1">
    <source>
        <dbReference type="ARBA" id="ARBA00004496"/>
    </source>
</evidence>
<proteinExistence type="inferred from homology"/>
<dbReference type="Gene3D" id="3.40.1780.10">
    <property type="entry name" value="QueA-like"/>
    <property type="match status" value="1"/>
</dbReference>
<name>A0A251X5J5_9GAMM</name>
<keyword evidence="5 13" id="KW-0808">Transferase</keyword>
<dbReference type="EMBL" id="MSLT01000023">
    <property type="protein sequence ID" value="OUD12666.1"/>
    <property type="molecule type" value="Genomic_DNA"/>
</dbReference>
<dbReference type="PANTHER" id="PTHR30307">
    <property type="entry name" value="S-ADENOSYLMETHIONINE:TRNA RIBOSYLTRANSFERASE-ISOMERASE"/>
    <property type="match status" value="1"/>
</dbReference>
<comment type="similarity">
    <text evidence="9 13">Belongs to the QueA family.</text>
</comment>
<dbReference type="Pfam" id="PF02547">
    <property type="entry name" value="Queuosine_synth"/>
    <property type="match status" value="1"/>
</dbReference>
<accession>A0A251X5J5</accession>
<keyword evidence="14" id="KW-0413">Isomerase</keyword>
<evidence type="ECO:0000256" key="12">
    <source>
        <dbReference type="ARBA" id="ARBA00076160"/>
    </source>
</evidence>
<dbReference type="PANTHER" id="PTHR30307:SF0">
    <property type="entry name" value="S-ADENOSYLMETHIONINE:TRNA RIBOSYLTRANSFERASE-ISOMERASE"/>
    <property type="match status" value="1"/>
</dbReference>
<evidence type="ECO:0000313" key="14">
    <source>
        <dbReference type="EMBL" id="OUD12666.1"/>
    </source>
</evidence>
<dbReference type="FunFam" id="3.40.1780.10:FF:000001">
    <property type="entry name" value="S-adenosylmethionine:tRNA ribosyltransferase-isomerase"/>
    <property type="match status" value="1"/>
</dbReference>
<dbReference type="Proteomes" id="UP000194798">
    <property type="component" value="Unassembled WGS sequence"/>
</dbReference>
<organism evidence="14 15">
    <name type="scientific">Thioflexithrix psekupsensis</name>
    <dbReference type="NCBI Taxonomy" id="1570016"/>
    <lineage>
        <taxon>Bacteria</taxon>
        <taxon>Pseudomonadati</taxon>
        <taxon>Pseudomonadota</taxon>
        <taxon>Gammaproteobacteria</taxon>
        <taxon>Thiotrichales</taxon>
        <taxon>Thioflexithrix</taxon>
    </lineage>
</organism>
<dbReference type="AlphaFoldDB" id="A0A251X5J5"/>
<dbReference type="OrthoDB" id="9805933at2"/>
<dbReference type="InterPro" id="IPR036100">
    <property type="entry name" value="QueA_sf"/>
</dbReference>
<dbReference type="GO" id="GO:0005737">
    <property type="term" value="C:cytoplasm"/>
    <property type="evidence" value="ECO:0007669"/>
    <property type="project" value="UniProtKB-SubCell"/>
</dbReference>
<dbReference type="HAMAP" id="MF_00113">
    <property type="entry name" value="QueA"/>
    <property type="match status" value="1"/>
</dbReference>
<evidence type="ECO:0000256" key="4">
    <source>
        <dbReference type="ARBA" id="ARBA00022490"/>
    </source>
</evidence>
<evidence type="ECO:0000256" key="13">
    <source>
        <dbReference type="HAMAP-Rule" id="MF_00113"/>
    </source>
</evidence>
<comment type="pathway">
    <text evidence="2 13">tRNA modification; tRNA-queuosine biosynthesis.</text>
</comment>
<dbReference type="EC" id="2.4.99.17" evidence="10 13"/>
<evidence type="ECO:0000256" key="9">
    <source>
        <dbReference type="ARBA" id="ARBA00061210"/>
    </source>
</evidence>
<dbReference type="SUPFAM" id="SSF111337">
    <property type="entry name" value="QueA-like"/>
    <property type="match status" value="1"/>
</dbReference>
<gene>
    <name evidence="13" type="primary">queA</name>
    <name evidence="14" type="ORF">TPSD3_14150</name>
</gene>
<protein>
    <recommendedName>
        <fullName evidence="11 13">S-adenosylmethionine:tRNA ribosyltransferase-isomerase</fullName>
        <ecNumber evidence="10 13">2.4.99.17</ecNumber>
    </recommendedName>
    <alternativeName>
        <fullName evidence="12 13">Queuosine biosynthesis protein QueA</fullName>
    </alternativeName>
</protein>
<keyword evidence="15" id="KW-1185">Reference proteome</keyword>
<dbReference type="GO" id="GO:0051075">
    <property type="term" value="F:S-adenosylmethionine:tRNA ribosyltransferase-isomerase activity"/>
    <property type="evidence" value="ECO:0007669"/>
    <property type="project" value="UniProtKB-EC"/>
</dbReference>
<evidence type="ECO:0000256" key="8">
    <source>
        <dbReference type="ARBA" id="ARBA00052751"/>
    </source>
</evidence>
<comment type="catalytic activity">
    <reaction evidence="8 13">
        <text>7-aminomethyl-7-carbaguanosine(34) in tRNA + S-adenosyl-L-methionine = epoxyqueuosine(34) in tRNA + adenine + L-methionine + 2 H(+)</text>
        <dbReference type="Rhea" id="RHEA:32155"/>
        <dbReference type="Rhea" id="RHEA-COMP:10342"/>
        <dbReference type="Rhea" id="RHEA-COMP:18582"/>
        <dbReference type="ChEBI" id="CHEBI:15378"/>
        <dbReference type="ChEBI" id="CHEBI:16708"/>
        <dbReference type="ChEBI" id="CHEBI:57844"/>
        <dbReference type="ChEBI" id="CHEBI:59789"/>
        <dbReference type="ChEBI" id="CHEBI:82833"/>
        <dbReference type="ChEBI" id="CHEBI:194443"/>
        <dbReference type="EC" id="2.4.99.17"/>
    </reaction>
</comment>
<dbReference type="GO" id="GO:0008616">
    <property type="term" value="P:tRNA queuosine(34) biosynthetic process"/>
    <property type="evidence" value="ECO:0007669"/>
    <property type="project" value="UniProtKB-UniRule"/>
</dbReference>
<evidence type="ECO:0000256" key="7">
    <source>
        <dbReference type="ARBA" id="ARBA00022785"/>
    </source>
</evidence>
<evidence type="ECO:0000256" key="5">
    <source>
        <dbReference type="ARBA" id="ARBA00022679"/>
    </source>
</evidence>
<dbReference type="NCBIfam" id="TIGR00113">
    <property type="entry name" value="queA"/>
    <property type="match status" value="1"/>
</dbReference>
<keyword evidence="4 13" id="KW-0963">Cytoplasm</keyword>
<dbReference type="InterPro" id="IPR042118">
    <property type="entry name" value="QueA_dom1"/>
</dbReference>
<comment type="function">
    <text evidence="13">Transfers and isomerizes the ribose moiety from AdoMet to the 7-aminomethyl group of 7-deazaguanine (preQ1-tRNA) to give epoxyqueuosine (oQ-tRNA).</text>
</comment>
<evidence type="ECO:0000256" key="6">
    <source>
        <dbReference type="ARBA" id="ARBA00022691"/>
    </source>
</evidence>
<dbReference type="InterPro" id="IPR003699">
    <property type="entry name" value="QueA"/>
</dbReference>
<evidence type="ECO:0000256" key="10">
    <source>
        <dbReference type="ARBA" id="ARBA00066503"/>
    </source>
</evidence>